<organism evidence="2 3">
    <name type="scientific">Saguinus oedipus</name>
    <name type="common">Cotton-top tamarin</name>
    <name type="synonym">Oedipomidas oedipus</name>
    <dbReference type="NCBI Taxonomy" id="9490"/>
    <lineage>
        <taxon>Eukaryota</taxon>
        <taxon>Metazoa</taxon>
        <taxon>Chordata</taxon>
        <taxon>Craniata</taxon>
        <taxon>Vertebrata</taxon>
        <taxon>Euteleostomi</taxon>
        <taxon>Mammalia</taxon>
        <taxon>Eutheria</taxon>
        <taxon>Euarchontoglires</taxon>
        <taxon>Primates</taxon>
        <taxon>Haplorrhini</taxon>
        <taxon>Platyrrhini</taxon>
        <taxon>Cebidae</taxon>
        <taxon>Callitrichinae</taxon>
        <taxon>Saguinus</taxon>
    </lineage>
</organism>
<accession>A0ABQ9TLU9</accession>
<evidence type="ECO:0000256" key="1">
    <source>
        <dbReference type="SAM" id="MobiDB-lite"/>
    </source>
</evidence>
<keyword evidence="3" id="KW-1185">Reference proteome</keyword>
<evidence type="ECO:0000313" key="2">
    <source>
        <dbReference type="EMBL" id="KAK2085162.1"/>
    </source>
</evidence>
<name>A0ABQ9TLU9_SAGOE</name>
<feature type="non-terminal residue" evidence="2">
    <location>
        <position position="1"/>
    </location>
</feature>
<sequence>GPDPSSAGRRLHDRCSPSPDAASPDRCSPSPDAGARDSPQPQVLSRGPAPHRNR</sequence>
<dbReference type="Proteomes" id="UP001266305">
    <property type="component" value="Unassembled WGS sequence"/>
</dbReference>
<protein>
    <submittedName>
        <fullName evidence="2">Uncharacterized protein</fullName>
    </submittedName>
</protein>
<dbReference type="EMBL" id="JASSZA010000021">
    <property type="protein sequence ID" value="KAK2085162.1"/>
    <property type="molecule type" value="Genomic_DNA"/>
</dbReference>
<proteinExistence type="predicted"/>
<evidence type="ECO:0000313" key="3">
    <source>
        <dbReference type="Proteomes" id="UP001266305"/>
    </source>
</evidence>
<feature type="region of interest" description="Disordered" evidence="1">
    <location>
        <begin position="1"/>
        <end position="54"/>
    </location>
</feature>
<comment type="caution">
    <text evidence="2">The sequence shown here is derived from an EMBL/GenBank/DDBJ whole genome shotgun (WGS) entry which is preliminary data.</text>
</comment>
<gene>
    <name evidence="2" type="ORF">P7K49_036462</name>
</gene>
<reference evidence="2 3" key="1">
    <citation type="submission" date="2023-05" db="EMBL/GenBank/DDBJ databases">
        <title>B98-5 Cell Line De Novo Hybrid Assembly: An Optical Mapping Approach.</title>
        <authorList>
            <person name="Kananen K."/>
            <person name="Auerbach J.A."/>
            <person name="Kautto E."/>
            <person name="Blachly J.S."/>
        </authorList>
    </citation>
    <scope>NUCLEOTIDE SEQUENCE [LARGE SCALE GENOMIC DNA]</scope>
    <source>
        <strain evidence="2">B95-8</strain>
        <tissue evidence="2">Cell line</tissue>
    </source>
</reference>